<evidence type="ECO:0000256" key="1">
    <source>
        <dbReference type="SAM" id="MobiDB-lite"/>
    </source>
</evidence>
<dbReference type="Proteomes" id="UP000553209">
    <property type="component" value="Unassembled WGS sequence"/>
</dbReference>
<reference evidence="2 3" key="1">
    <citation type="submission" date="2020-04" db="EMBL/GenBank/DDBJ databases">
        <title>MicrobeNet Type strains.</title>
        <authorList>
            <person name="Nicholson A.C."/>
        </authorList>
    </citation>
    <scope>NUCLEOTIDE SEQUENCE [LARGE SCALE GENOMIC DNA]</scope>
    <source>
        <strain evidence="2 3">ATCC 23612</strain>
    </source>
</reference>
<gene>
    <name evidence="2" type="ORF">HGB44_17840</name>
</gene>
<organism evidence="2 3">
    <name type="scientific">Nocardiopsis alborubida</name>
    <dbReference type="NCBI Taxonomy" id="146802"/>
    <lineage>
        <taxon>Bacteria</taxon>
        <taxon>Bacillati</taxon>
        <taxon>Actinomycetota</taxon>
        <taxon>Actinomycetes</taxon>
        <taxon>Streptosporangiales</taxon>
        <taxon>Nocardiopsidaceae</taxon>
        <taxon>Nocardiopsis</taxon>
    </lineage>
</organism>
<dbReference type="EMBL" id="JAAXPG010000016">
    <property type="protein sequence ID" value="NKY99512.1"/>
    <property type="molecule type" value="Genomic_DNA"/>
</dbReference>
<keyword evidence="3" id="KW-1185">Reference proteome</keyword>
<protein>
    <submittedName>
        <fullName evidence="2">Uncharacterized protein</fullName>
    </submittedName>
</protein>
<dbReference type="AlphaFoldDB" id="A0A7X6MEW5"/>
<dbReference type="RefSeq" id="WP_061081296.1">
    <property type="nucleotide sequence ID" value="NZ_JAAXPG010000016.1"/>
</dbReference>
<evidence type="ECO:0000313" key="3">
    <source>
        <dbReference type="Proteomes" id="UP000553209"/>
    </source>
</evidence>
<accession>A0A7X6MEW5</accession>
<comment type="caution">
    <text evidence="2">The sequence shown here is derived from an EMBL/GenBank/DDBJ whole genome shotgun (WGS) entry which is preliminary data.</text>
</comment>
<name>A0A7X6MEW5_9ACTN</name>
<feature type="region of interest" description="Disordered" evidence="1">
    <location>
        <begin position="44"/>
        <end position="112"/>
    </location>
</feature>
<sequence length="112" mass="11541">MTLAILVAVAVTVAVVVDTLAPMGSRSGLGVRRGAARRALTALRRGPRPTHAPAQAVTVEDTPGNRVPEPRREIEPAGLGIAATPSPARRAWNGSPARAGRPRRAAAKASLT</sequence>
<proteinExistence type="predicted"/>
<evidence type="ECO:0000313" key="2">
    <source>
        <dbReference type="EMBL" id="NKY99512.1"/>
    </source>
</evidence>